<dbReference type="AlphaFoldDB" id="X1N4L8"/>
<comment type="caution">
    <text evidence="1">The sequence shown here is derived from an EMBL/GenBank/DDBJ whole genome shotgun (WGS) entry which is preliminary data.</text>
</comment>
<name>X1N4L8_9ZZZZ</name>
<organism evidence="1">
    <name type="scientific">marine sediment metagenome</name>
    <dbReference type="NCBI Taxonomy" id="412755"/>
    <lineage>
        <taxon>unclassified sequences</taxon>
        <taxon>metagenomes</taxon>
        <taxon>ecological metagenomes</taxon>
    </lineage>
</organism>
<evidence type="ECO:0000313" key="1">
    <source>
        <dbReference type="EMBL" id="GAI13554.1"/>
    </source>
</evidence>
<accession>X1N4L8</accession>
<protein>
    <submittedName>
        <fullName evidence="1">Uncharacterized protein</fullName>
    </submittedName>
</protein>
<gene>
    <name evidence="1" type="ORF">S06H3_09075</name>
</gene>
<sequence>MEQIAEDRRISSIESKLNSLIQRLPDLERRLGVLERPSETSESPPTKIHNNYLNRVISEAWRGYKKW</sequence>
<dbReference type="EMBL" id="BARV01003931">
    <property type="protein sequence ID" value="GAI13554.1"/>
    <property type="molecule type" value="Genomic_DNA"/>
</dbReference>
<proteinExistence type="predicted"/>
<reference evidence="1" key="1">
    <citation type="journal article" date="2014" name="Front. Microbiol.">
        <title>High frequency of phylogenetically diverse reductive dehalogenase-homologous genes in deep subseafloor sedimentary metagenomes.</title>
        <authorList>
            <person name="Kawai M."/>
            <person name="Futagami T."/>
            <person name="Toyoda A."/>
            <person name="Takaki Y."/>
            <person name="Nishi S."/>
            <person name="Hori S."/>
            <person name="Arai W."/>
            <person name="Tsubouchi T."/>
            <person name="Morono Y."/>
            <person name="Uchiyama I."/>
            <person name="Ito T."/>
            <person name="Fujiyama A."/>
            <person name="Inagaki F."/>
            <person name="Takami H."/>
        </authorList>
    </citation>
    <scope>NUCLEOTIDE SEQUENCE</scope>
    <source>
        <strain evidence="1">Expedition CK06-06</strain>
    </source>
</reference>